<keyword evidence="9" id="KW-1185">Reference proteome</keyword>
<evidence type="ECO:0000256" key="1">
    <source>
        <dbReference type="ARBA" id="ARBA00004282"/>
    </source>
</evidence>
<dbReference type="AlphaFoldDB" id="A0ABD1KUY5"/>
<protein>
    <recommendedName>
        <fullName evidence="10">Plakophilin 2</fullName>
    </recommendedName>
</protein>
<organism evidence="8 9">
    <name type="scientific">Coilia grayii</name>
    <name type="common">Gray's grenadier anchovy</name>
    <dbReference type="NCBI Taxonomy" id="363190"/>
    <lineage>
        <taxon>Eukaryota</taxon>
        <taxon>Metazoa</taxon>
        <taxon>Chordata</taxon>
        <taxon>Craniata</taxon>
        <taxon>Vertebrata</taxon>
        <taxon>Euteleostomi</taxon>
        <taxon>Actinopterygii</taxon>
        <taxon>Neopterygii</taxon>
        <taxon>Teleostei</taxon>
        <taxon>Clupei</taxon>
        <taxon>Clupeiformes</taxon>
        <taxon>Clupeoidei</taxon>
        <taxon>Engraulidae</taxon>
        <taxon>Coilinae</taxon>
        <taxon>Coilia</taxon>
    </lineage>
</organism>
<evidence type="ECO:0000313" key="9">
    <source>
        <dbReference type="Proteomes" id="UP001591681"/>
    </source>
</evidence>
<dbReference type="GO" id="GO:0070161">
    <property type="term" value="C:anchoring junction"/>
    <property type="evidence" value="ECO:0007669"/>
    <property type="project" value="UniProtKB-SubCell"/>
</dbReference>
<keyword evidence="4" id="KW-0130">Cell adhesion</keyword>
<evidence type="ECO:0000256" key="2">
    <source>
        <dbReference type="ARBA" id="ARBA00005462"/>
    </source>
</evidence>
<dbReference type="EMBL" id="JBHFQA010000002">
    <property type="protein sequence ID" value="KAL2102971.1"/>
    <property type="molecule type" value="Genomic_DNA"/>
</dbReference>
<dbReference type="Proteomes" id="UP001591681">
    <property type="component" value="Unassembled WGS sequence"/>
</dbReference>
<dbReference type="GO" id="GO:0007155">
    <property type="term" value="P:cell adhesion"/>
    <property type="evidence" value="ECO:0007669"/>
    <property type="project" value="UniProtKB-KW"/>
</dbReference>
<dbReference type="InterPro" id="IPR000225">
    <property type="entry name" value="Armadillo"/>
</dbReference>
<keyword evidence="3" id="KW-0677">Repeat</keyword>
<evidence type="ECO:0000256" key="6">
    <source>
        <dbReference type="PROSITE-ProRule" id="PRU00259"/>
    </source>
</evidence>
<dbReference type="PROSITE" id="PS50176">
    <property type="entry name" value="ARM_REPEAT"/>
    <property type="match status" value="2"/>
</dbReference>
<evidence type="ECO:0000256" key="5">
    <source>
        <dbReference type="ARBA" id="ARBA00022949"/>
    </source>
</evidence>
<dbReference type="InterPro" id="IPR011989">
    <property type="entry name" value="ARM-like"/>
</dbReference>
<keyword evidence="5" id="KW-0965">Cell junction</keyword>
<evidence type="ECO:0000256" key="3">
    <source>
        <dbReference type="ARBA" id="ARBA00022737"/>
    </source>
</evidence>
<proteinExistence type="inferred from homology"/>
<dbReference type="InterPro" id="IPR028435">
    <property type="entry name" value="Plakophilin/d_Catenin"/>
</dbReference>
<feature type="region of interest" description="Disordered" evidence="7">
    <location>
        <begin position="144"/>
        <end position="181"/>
    </location>
</feature>
<comment type="subcellular location">
    <subcellularLocation>
        <location evidence="1">Cell junction</location>
    </subcellularLocation>
</comment>
<dbReference type="Gene3D" id="1.25.10.10">
    <property type="entry name" value="Leucine-rich Repeat Variant"/>
    <property type="match status" value="1"/>
</dbReference>
<accession>A0ABD1KUY5</accession>
<sequence>MAVEPLFIRSVMPVQDTLLSLEASDTSLALPTEEKISISKNLLTERSLRVQQQVQHTLARKARISMYSSPHGSSSKSLSSSYGMTNGHSLHLRNRHPSLGRMVSYDEGNSFVWKTDLKSPLQRVEVSPDSSPELPRFRQSLRAHPHQRGGSWNNGFFTVPTARPSVTERSPRTLAQSSRRYARSDLVRGTDWYEPTHCSGAVNRPLNQPISQPRPVVRRDDVLLHSNPYPTYEAQRALQHSSYGSHRQVGGQAGMAGQDGLGGSAWLQQVKRASRRSDTLKQGSYPASVISMEVDGSGRKGTARLQAQQASVTESKAGGQGTVMTVERAVCLLTQDNVDMQVSAASFLQHQCFNSADAKKLVFYLHAIQKLTALLQSDSEELQLAAAGALRNIVFESNQNKMEVRDCEGVPAILRLLKKSRDLETRRHLTGLLWNLSSHDQLKEYLLREALRTLTESVLVPCSGMNEGDNPKEDLLADTEVFCNATGCLRNLSSAGPDGRKAMRESTGLIDALIYYTRGAIADYKPDDKSTENSVCILHNLSYQLEAELPQRYAADLQVTRHTAVVKTKSPGCFPIRSVEIVQEPERRCPLLEDKANPSGVEWLWSAITMRMYLSLIARSSRHYTQEASVGALQNLTAGNGAIAESLAHTIVLREAGLAQLKTLLGEGELSIKKTTISLLRNVSRFRDLHNEIIKQVLPELVAMLPNSDTSADLPADIIVSLCHILINLCQAGTQGIRAVVNHGALPKVISLSYRDNGYGPTRAAQTACVLLHTMWSHSELRAAYRKAGYRKSDFVNNRTLKALPTRD</sequence>
<comment type="caution">
    <text evidence="8">The sequence shown here is derived from an EMBL/GenBank/DDBJ whole genome shotgun (WGS) entry which is preliminary data.</text>
</comment>
<feature type="repeat" description="ARM" evidence="6">
    <location>
        <begin position="366"/>
        <end position="402"/>
    </location>
</feature>
<comment type="similarity">
    <text evidence="2">Belongs to the beta-catenin family.</text>
</comment>
<name>A0ABD1KUY5_9TELE</name>
<dbReference type="Pfam" id="PF00514">
    <property type="entry name" value="Arm"/>
    <property type="match status" value="2"/>
</dbReference>
<evidence type="ECO:0000313" key="8">
    <source>
        <dbReference type="EMBL" id="KAL2102971.1"/>
    </source>
</evidence>
<dbReference type="SMART" id="SM00185">
    <property type="entry name" value="ARM"/>
    <property type="match status" value="7"/>
</dbReference>
<evidence type="ECO:0000256" key="4">
    <source>
        <dbReference type="ARBA" id="ARBA00022889"/>
    </source>
</evidence>
<gene>
    <name evidence="8" type="ORF">ACEWY4_002139</name>
</gene>
<feature type="repeat" description="ARM" evidence="6">
    <location>
        <begin position="408"/>
        <end position="451"/>
    </location>
</feature>
<dbReference type="SUPFAM" id="SSF48371">
    <property type="entry name" value="ARM repeat"/>
    <property type="match status" value="1"/>
</dbReference>
<dbReference type="PANTHER" id="PTHR10372:SF25">
    <property type="entry name" value="PLAKOPHILIN-2"/>
    <property type="match status" value="1"/>
</dbReference>
<reference evidence="8 9" key="1">
    <citation type="submission" date="2024-09" db="EMBL/GenBank/DDBJ databases">
        <title>A chromosome-level genome assembly of Gray's grenadier anchovy, Coilia grayii.</title>
        <authorList>
            <person name="Fu Z."/>
        </authorList>
    </citation>
    <scope>NUCLEOTIDE SEQUENCE [LARGE SCALE GENOMIC DNA]</scope>
    <source>
        <strain evidence="8">G4</strain>
        <tissue evidence="8">Muscle</tissue>
    </source>
</reference>
<dbReference type="InterPro" id="IPR016024">
    <property type="entry name" value="ARM-type_fold"/>
</dbReference>
<evidence type="ECO:0008006" key="10">
    <source>
        <dbReference type="Google" id="ProtNLM"/>
    </source>
</evidence>
<evidence type="ECO:0000256" key="7">
    <source>
        <dbReference type="SAM" id="MobiDB-lite"/>
    </source>
</evidence>
<dbReference type="PANTHER" id="PTHR10372">
    <property type="entry name" value="PLAKOPHILLIN-RELATED"/>
    <property type="match status" value="1"/>
</dbReference>